<dbReference type="PANTHER" id="PTHR45138">
    <property type="entry name" value="REGULATORY COMPONENTS OF SENSORY TRANSDUCTION SYSTEM"/>
    <property type="match status" value="1"/>
</dbReference>
<dbReference type="PANTHER" id="PTHR45138:SF6">
    <property type="entry name" value="DIGUANYLATE CYCLASE DGCN"/>
    <property type="match status" value="1"/>
</dbReference>
<feature type="domain" description="GGDEF" evidence="2">
    <location>
        <begin position="156"/>
        <end position="276"/>
    </location>
</feature>
<dbReference type="CDD" id="cd01949">
    <property type="entry name" value="GGDEF"/>
    <property type="match status" value="1"/>
</dbReference>
<organism evidence="3 4">
    <name type="scientific">Photobacterium leiognathi subsp. mandapamensis</name>
    <name type="common">Photobacterium mandapamensis</name>
    <dbReference type="NCBI Taxonomy" id="48408"/>
    <lineage>
        <taxon>Bacteria</taxon>
        <taxon>Pseudomonadati</taxon>
        <taxon>Pseudomonadota</taxon>
        <taxon>Gammaproteobacteria</taxon>
        <taxon>Vibrionales</taxon>
        <taxon>Vibrionaceae</taxon>
        <taxon>Photobacterium</taxon>
    </lineage>
</organism>
<dbReference type="GO" id="GO:0005886">
    <property type="term" value="C:plasma membrane"/>
    <property type="evidence" value="ECO:0007669"/>
    <property type="project" value="TreeGrafter"/>
</dbReference>
<proteinExistence type="predicted"/>
<dbReference type="InterPro" id="IPR043128">
    <property type="entry name" value="Rev_trsase/Diguanyl_cyclase"/>
</dbReference>
<evidence type="ECO:0000259" key="2">
    <source>
        <dbReference type="PROSITE" id="PS50887"/>
    </source>
</evidence>
<dbReference type="InterPro" id="IPR029787">
    <property type="entry name" value="Nucleotide_cyclase"/>
</dbReference>
<dbReference type="RefSeq" id="WP_107184752.1">
    <property type="nucleotide sequence ID" value="NZ_JAWQGC010000001.1"/>
</dbReference>
<dbReference type="InterPro" id="IPR050469">
    <property type="entry name" value="Diguanylate_Cyclase"/>
</dbReference>
<gene>
    <name evidence="3" type="ORF">C0W93_08195</name>
</gene>
<reference evidence="3 4" key="1">
    <citation type="submission" date="2018-03" db="EMBL/GenBank/DDBJ databases">
        <title>Whole genome sequencing of Histamine producing bacteria.</title>
        <authorList>
            <person name="Butler K."/>
        </authorList>
    </citation>
    <scope>NUCLEOTIDE SEQUENCE [LARGE SCALE GENOMIC DNA]</scope>
    <source>
        <strain evidence="3 4">Res.4.1</strain>
    </source>
</reference>
<dbReference type="Pfam" id="PF00990">
    <property type="entry name" value="GGDEF"/>
    <property type="match status" value="1"/>
</dbReference>
<dbReference type="PROSITE" id="PS50887">
    <property type="entry name" value="GGDEF"/>
    <property type="match status" value="1"/>
</dbReference>
<dbReference type="EMBL" id="PYNS01000005">
    <property type="protein sequence ID" value="PSV11859.1"/>
    <property type="molecule type" value="Genomic_DNA"/>
</dbReference>
<name>A0A2T3KWV0_PHOLD</name>
<dbReference type="InterPro" id="IPR000160">
    <property type="entry name" value="GGDEF_dom"/>
</dbReference>
<dbReference type="SMART" id="SM00267">
    <property type="entry name" value="GGDEF"/>
    <property type="match status" value="1"/>
</dbReference>
<dbReference type="EC" id="2.7.7.65" evidence="1"/>
<dbReference type="GO" id="GO:1902201">
    <property type="term" value="P:negative regulation of bacterial-type flagellum-dependent cell motility"/>
    <property type="evidence" value="ECO:0007669"/>
    <property type="project" value="TreeGrafter"/>
</dbReference>
<protein>
    <recommendedName>
        <fullName evidence="1">diguanylate cyclase</fullName>
        <ecNumber evidence="1">2.7.7.65</ecNumber>
    </recommendedName>
</protein>
<accession>A0A2T3KWV0</accession>
<comment type="caution">
    <text evidence="3">The sequence shown here is derived from an EMBL/GenBank/DDBJ whole genome shotgun (WGS) entry which is preliminary data.</text>
</comment>
<dbReference type="SUPFAM" id="SSF55073">
    <property type="entry name" value="Nucleotide cyclase"/>
    <property type="match status" value="1"/>
</dbReference>
<evidence type="ECO:0000313" key="4">
    <source>
        <dbReference type="Proteomes" id="UP000240530"/>
    </source>
</evidence>
<dbReference type="Gene3D" id="3.30.70.270">
    <property type="match status" value="1"/>
</dbReference>
<dbReference type="Proteomes" id="UP000240530">
    <property type="component" value="Unassembled WGS sequence"/>
</dbReference>
<dbReference type="GO" id="GO:0043709">
    <property type="term" value="P:cell adhesion involved in single-species biofilm formation"/>
    <property type="evidence" value="ECO:0007669"/>
    <property type="project" value="TreeGrafter"/>
</dbReference>
<evidence type="ECO:0000313" key="3">
    <source>
        <dbReference type="EMBL" id="PSV11859.1"/>
    </source>
</evidence>
<sequence length="276" mass="32620">MVETVDGYLTPFLVNFPGLLCVRDKNKRIVFLNESLKQWVHQYTNDCLLGMTYEELMTRNVIPNCSIKNVYHHNLMVDQNVRSSSNVIECCLDETIKYFDVVEFETRVNNDTYHYMIAKDITDLYCEKELYLKTSLVDELSGLYNKRFLKSYHFTNNSLIIMIDLDNFKLVNDHYGHVKGDELIQRFSALLRSVFRSDDCVVRYGGDEFIIITESNFISIVNRRMNHIKQCITREFDELSFVTFSYGADFYKDDFIQTMNNIDKKMYENKNSKIKV</sequence>
<evidence type="ECO:0000256" key="1">
    <source>
        <dbReference type="ARBA" id="ARBA00012528"/>
    </source>
</evidence>
<dbReference type="AlphaFoldDB" id="A0A2T3KWV0"/>
<dbReference type="NCBIfam" id="TIGR00254">
    <property type="entry name" value="GGDEF"/>
    <property type="match status" value="1"/>
</dbReference>
<dbReference type="GO" id="GO:0052621">
    <property type="term" value="F:diguanylate cyclase activity"/>
    <property type="evidence" value="ECO:0007669"/>
    <property type="project" value="UniProtKB-EC"/>
</dbReference>